<gene>
    <name evidence="3" type="ORF">WJX72_003216</name>
</gene>
<dbReference type="Pfam" id="PF21743">
    <property type="entry name" value="PTM_DIR17_Tudor"/>
    <property type="match status" value="1"/>
</dbReference>
<evidence type="ECO:0000313" key="3">
    <source>
        <dbReference type="EMBL" id="KAK9823501.1"/>
    </source>
</evidence>
<protein>
    <recommendedName>
        <fullName evidence="2">PTM/DIR17-like Tudor domain-containing protein</fullName>
    </recommendedName>
</protein>
<evidence type="ECO:0000256" key="1">
    <source>
        <dbReference type="SAM" id="MobiDB-lite"/>
    </source>
</evidence>
<name>A0AAW1QPV4_9CHLO</name>
<sequence length="249" mass="26844">MAVDELIGRTVRKYFGKQHGWFEGVVQSYTPEDNLFQIIYPADNDREDMTRQQVLKHLKSPTAEPSNPQEGRAAKRHKSRSGQPALPLPTASTRSGSPELGTEAAQAMHNIGQLIGGMALAAPSSHAQGSAPPSSVANTQDHNLAVCAYNLAAFQSGRGDQEIRPLTDAKGTAAPAGFPKTVAGFYQLATPGPGANQRHATLHKLLHFYKVKDASNHVYTQPVPALPSGVKLEADVLQQKLTLLQRRIT</sequence>
<comment type="caution">
    <text evidence="3">The sequence shown here is derived from an EMBL/GenBank/DDBJ whole genome shotgun (WGS) entry which is preliminary data.</text>
</comment>
<evidence type="ECO:0000313" key="4">
    <source>
        <dbReference type="Proteomes" id="UP001489004"/>
    </source>
</evidence>
<dbReference type="Proteomes" id="UP001489004">
    <property type="component" value="Unassembled WGS sequence"/>
</dbReference>
<feature type="region of interest" description="Disordered" evidence="1">
    <location>
        <begin position="57"/>
        <end position="101"/>
    </location>
</feature>
<proteinExistence type="predicted"/>
<reference evidence="3 4" key="1">
    <citation type="journal article" date="2024" name="Nat. Commun.">
        <title>Phylogenomics reveals the evolutionary origins of lichenization in chlorophyte algae.</title>
        <authorList>
            <person name="Puginier C."/>
            <person name="Libourel C."/>
            <person name="Otte J."/>
            <person name="Skaloud P."/>
            <person name="Haon M."/>
            <person name="Grisel S."/>
            <person name="Petersen M."/>
            <person name="Berrin J.G."/>
            <person name="Delaux P.M."/>
            <person name="Dal Grande F."/>
            <person name="Keller J."/>
        </authorList>
    </citation>
    <scope>NUCLEOTIDE SEQUENCE [LARGE SCALE GENOMIC DNA]</scope>
    <source>
        <strain evidence="3 4">SAG 2043</strain>
    </source>
</reference>
<dbReference type="AlphaFoldDB" id="A0AAW1QPV4"/>
<feature type="domain" description="PTM/DIR17-like Tudor" evidence="2">
    <location>
        <begin position="8"/>
        <end position="54"/>
    </location>
</feature>
<keyword evidence="4" id="KW-1185">Reference proteome</keyword>
<organism evidence="3 4">
    <name type="scientific">[Myrmecia] bisecta</name>
    <dbReference type="NCBI Taxonomy" id="41462"/>
    <lineage>
        <taxon>Eukaryota</taxon>
        <taxon>Viridiplantae</taxon>
        <taxon>Chlorophyta</taxon>
        <taxon>core chlorophytes</taxon>
        <taxon>Trebouxiophyceae</taxon>
        <taxon>Trebouxiales</taxon>
        <taxon>Trebouxiaceae</taxon>
        <taxon>Myrmecia</taxon>
    </lineage>
</organism>
<dbReference type="InterPro" id="IPR047365">
    <property type="entry name" value="Tudor_AtPTM-like"/>
</dbReference>
<accession>A0AAW1QPV4</accession>
<dbReference type="EMBL" id="JALJOR010000002">
    <property type="protein sequence ID" value="KAK9823501.1"/>
    <property type="molecule type" value="Genomic_DNA"/>
</dbReference>
<evidence type="ECO:0000259" key="2">
    <source>
        <dbReference type="Pfam" id="PF21743"/>
    </source>
</evidence>